<evidence type="ECO:0000313" key="2">
    <source>
        <dbReference type="Proteomes" id="UP000004324"/>
    </source>
</evidence>
<accession>I8RJI2</accession>
<dbReference type="EMBL" id="AKVJ01000027">
    <property type="protein sequence ID" value="EIW18325.1"/>
    <property type="molecule type" value="Genomic_DNA"/>
</dbReference>
<sequence length="142" mass="16595">MRWRRASEKNKPWETLIGKVLVKYYHKQSRLERLLGIEVILLGDIREMEETIKCMMDTPKMTAKYGYSPGSSSDCKAIALKHSIEVTRSIELDKLNLSKVRLLFDMEKAKGESKGNEHVDPLRQKMQERLSLLFKQMLRLDP</sequence>
<gene>
    <name evidence="1" type="ORF">FB4_3499</name>
</gene>
<dbReference type="Proteomes" id="UP000004324">
    <property type="component" value="Unassembled WGS sequence"/>
</dbReference>
<proteinExistence type="predicted"/>
<comment type="caution">
    <text evidence="1">The sequence shown here is derived from an EMBL/GenBank/DDBJ whole genome shotgun (WGS) entry which is preliminary data.</text>
</comment>
<name>I8RJI2_9FIRM</name>
<organism evidence="1 2">
    <name type="scientific">Pelosinus fermentans B4</name>
    <dbReference type="NCBI Taxonomy" id="1149862"/>
    <lineage>
        <taxon>Bacteria</taxon>
        <taxon>Bacillati</taxon>
        <taxon>Bacillota</taxon>
        <taxon>Negativicutes</taxon>
        <taxon>Selenomonadales</taxon>
        <taxon>Sporomusaceae</taxon>
        <taxon>Pelosinus</taxon>
    </lineage>
</organism>
<dbReference type="AlphaFoldDB" id="I8RJI2"/>
<keyword evidence="2" id="KW-1185">Reference proteome</keyword>
<protein>
    <submittedName>
        <fullName evidence="1">Uncharacterized protein</fullName>
    </submittedName>
</protein>
<evidence type="ECO:0000313" key="1">
    <source>
        <dbReference type="EMBL" id="EIW18325.1"/>
    </source>
</evidence>
<dbReference type="PATRIC" id="fig|1149862.3.peg.2457"/>
<reference evidence="1 2" key="1">
    <citation type="journal article" date="2012" name="J. Bacteriol.">
        <title>Draft Genome Sequences for Two Metal-Reducing Pelosinus fermentans Strains Isolated from a Cr(VI)-Contaminated Site and for Type Strain R7.</title>
        <authorList>
            <person name="Brown S.D."/>
            <person name="Podar M."/>
            <person name="Klingeman D.M."/>
            <person name="Johnson C.M."/>
            <person name="Yang Z.K."/>
            <person name="Utturkar S.M."/>
            <person name="Land M.L."/>
            <person name="Mosher J.J."/>
            <person name="Hurt R.A.Jr."/>
            <person name="Phelps T.J."/>
            <person name="Palumbo A.V."/>
            <person name="Arkin A.P."/>
            <person name="Hazen T.C."/>
            <person name="Elias D.A."/>
        </authorList>
    </citation>
    <scope>NUCLEOTIDE SEQUENCE [LARGE SCALE GENOMIC DNA]</scope>
    <source>
        <strain evidence="1 2">B4</strain>
    </source>
</reference>